<dbReference type="PANTHER" id="PTHR44156">
    <property type="entry name" value="SUPERNUMERARY LIMBS, ISOFORM B-RELATED"/>
    <property type="match status" value="1"/>
</dbReference>
<dbReference type="InterPro" id="IPR019775">
    <property type="entry name" value="WD40_repeat_CS"/>
</dbReference>
<feature type="repeat" description="WD" evidence="3">
    <location>
        <begin position="521"/>
        <end position="556"/>
    </location>
</feature>
<dbReference type="InterPro" id="IPR053299">
    <property type="entry name" value="ASTRA_WD_repeat"/>
</dbReference>
<dbReference type="SUPFAM" id="SSF81383">
    <property type="entry name" value="F-box domain"/>
    <property type="match status" value="1"/>
</dbReference>
<dbReference type="STRING" id="361077.A0A151Z2G3"/>
<dbReference type="Pfam" id="PF00400">
    <property type="entry name" value="WD40"/>
    <property type="match status" value="6"/>
</dbReference>
<feature type="domain" description="F-box" evidence="4">
    <location>
        <begin position="96"/>
        <end position="143"/>
    </location>
</feature>
<dbReference type="PROSITE" id="PS50082">
    <property type="entry name" value="WD_REPEATS_2"/>
    <property type="match status" value="6"/>
</dbReference>
<dbReference type="InterPro" id="IPR015943">
    <property type="entry name" value="WD40/YVTN_repeat-like_dom_sf"/>
</dbReference>
<dbReference type="InterPro" id="IPR020472">
    <property type="entry name" value="WD40_PAC1"/>
</dbReference>
<evidence type="ECO:0000256" key="3">
    <source>
        <dbReference type="PROSITE-ProRule" id="PRU00221"/>
    </source>
</evidence>
<accession>A0A151Z2G3</accession>
<comment type="caution">
    <text evidence="5">The sequence shown here is derived from an EMBL/GenBank/DDBJ whole genome shotgun (WGS) entry which is preliminary data.</text>
</comment>
<dbReference type="InterPro" id="IPR001680">
    <property type="entry name" value="WD40_rpt"/>
</dbReference>
<dbReference type="PROSITE" id="PS50181">
    <property type="entry name" value="FBOX"/>
    <property type="match status" value="1"/>
</dbReference>
<feature type="repeat" description="WD" evidence="3">
    <location>
        <begin position="257"/>
        <end position="296"/>
    </location>
</feature>
<dbReference type="Gene3D" id="2.130.10.10">
    <property type="entry name" value="YVTN repeat-like/Quinoprotein amine dehydrogenase"/>
    <property type="match status" value="2"/>
</dbReference>
<dbReference type="Gene3D" id="1.20.1280.50">
    <property type="match status" value="1"/>
</dbReference>
<gene>
    <name evidence="5" type="ORF">DLAC_11401</name>
</gene>
<keyword evidence="2" id="KW-0677">Repeat</keyword>
<dbReference type="CDD" id="cd00200">
    <property type="entry name" value="WD40"/>
    <property type="match status" value="1"/>
</dbReference>
<dbReference type="SUPFAM" id="SSF50978">
    <property type="entry name" value="WD40 repeat-like"/>
    <property type="match status" value="2"/>
</dbReference>
<evidence type="ECO:0000313" key="6">
    <source>
        <dbReference type="Proteomes" id="UP000076078"/>
    </source>
</evidence>
<keyword evidence="6" id="KW-1185">Reference proteome</keyword>
<dbReference type="InterPro" id="IPR001810">
    <property type="entry name" value="F-box_dom"/>
</dbReference>
<feature type="repeat" description="WD" evidence="3">
    <location>
        <begin position="217"/>
        <end position="256"/>
    </location>
</feature>
<name>A0A151Z2G3_TIELA</name>
<dbReference type="AlphaFoldDB" id="A0A151Z2G3"/>
<dbReference type="PRINTS" id="PR00320">
    <property type="entry name" value="GPROTEINBRPT"/>
</dbReference>
<feature type="repeat" description="WD" evidence="3">
    <location>
        <begin position="479"/>
        <end position="511"/>
    </location>
</feature>
<dbReference type="OrthoDB" id="19711at2759"/>
<keyword evidence="1 3" id="KW-0853">WD repeat</keyword>
<sequence length="556" mass="64377">MLSDSFSIPSFFHWNKSKEDDTNVDNVQKNTEIIDNTVTFSFNNSKDDKKSMNIHDEQQPIKNMFSFFSCMNNSNQLMFSNNNNNNSISNNNYFNIRNLLDLPQEIIVLILGYLNYKTIALKILLVNRYFKVLGDNYIIWRILYQKTYTKSNKKNKYPTLLNNNNFMIKNEKEKYSKSINGKRKMELMNNLEYKKLFQDRFTVEKNWNRGLCSVQTLYGHQEGVWGVQFHGDTLVSASEDGILKVWDLKEGECMNTLLGHQDIVNSFHFDRDRVISGSDDSTLKMWDVNSGRCLNTFTGHQGSVWMLEFRDNHLISGGDDRSLRLWDINTGQLIQSLEGHTGRIYYVQMGTDMVVSGAQDRSSRIWDLRSGKAVHVMQSSSPVHCLQIYGNLWQNDWALANGHNNGSISVWNIRSGSLQAILSNPVCCPVWHIQFRKNTIYTSSCNDLHAWNLNGHQNQQPLSSNSTQTPTHINCSKILKGHTKSIKHFQIRQNRLVSGGLDNKIKIWDLEKPGNGYLYTLIGHTKSVDWLEFKNDRLISCSADHTIRIWDFYEHF</sequence>
<dbReference type="InterPro" id="IPR036322">
    <property type="entry name" value="WD40_repeat_dom_sf"/>
</dbReference>
<reference evidence="5 6" key="1">
    <citation type="submission" date="2015-12" db="EMBL/GenBank/DDBJ databases">
        <title>Dictyostelia acquired genes for synthesis and detection of signals that induce cell-type specialization by lateral gene transfer from prokaryotes.</title>
        <authorList>
            <person name="Gloeckner G."/>
            <person name="Schaap P."/>
        </authorList>
    </citation>
    <scope>NUCLEOTIDE SEQUENCE [LARGE SCALE GENOMIC DNA]</scope>
    <source>
        <strain evidence="5 6">TK</strain>
    </source>
</reference>
<dbReference type="PROSITE" id="PS00678">
    <property type="entry name" value="WD_REPEATS_1"/>
    <property type="match status" value="6"/>
</dbReference>
<dbReference type="InParanoid" id="A0A151Z2G3"/>
<dbReference type="FunCoup" id="A0A151Z2G3">
    <property type="interactions" value="738"/>
</dbReference>
<evidence type="ECO:0000259" key="4">
    <source>
        <dbReference type="PROSITE" id="PS50181"/>
    </source>
</evidence>
<protein>
    <recommendedName>
        <fullName evidence="4">F-box domain-containing protein</fullName>
    </recommendedName>
</protein>
<dbReference type="EMBL" id="LODT01000053">
    <property type="protein sequence ID" value="KYQ88151.1"/>
    <property type="molecule type" value="Genomic_DNA"/>
</dbReference>
<dbReference type="InterPro" id="IPR036047">
    <property type="entry name" value="F-box-like_dom_sf"/>
</dbReference>
<feature type="repeat" description="WD" evidence="3">
    <location>
        <begin position="297"/>
        <end position="336"/>
    </location>
</feature>
<evidence type="ECO:0000256" key="1">
    <source>
        <dbReference type="ARBA" id="ARBA00022574"/>
    </source>
</evidence>
<dbReference type="Proteomes" id="UP000076078">
    <property type="component" value="Unassembled WGS sequence"/>
</dbReference>
<feature type="repeat" description="WD" evidence="3">
    <location>
        <begin position="337"/>
        <end position="376"/>
    </location>
</feature>
<evidence type="ECO:0000256" key="2">
    <source>
        <dbReference type="ARBA" id="ARBA00022737"/>
    </source>
</evidence>
<proteinExistence type="predicted"/>
<evidence type="ECO:0000313" key="5">
    <source>
        <dbReference type="EMBL" id="KYQ88151.1"/>
    </source>
</evidence>
<organism evidence="5 6">
    <name type="scientific">Tieghemostelium lacteum</name>
    <name type="common">Slime mold</name>
    <name type="synonym">Dictyostelium lacteum</name>
    <dbReference type="NCBI Taxonomy" id="361077"/>
    <lineage>
        <taxon>Eukaryota</taxon>
        <taxon>Amoebozoa</taxon>
        <taxon>Evosea</taxon>
        <taxon>Eumycetozoa</taxon>
        <taxon>Dictyostelia</taxon>
        <taxon>Dictyosteliales</taxon>
        <taxon>Raperosteliaceae</taxon>
        <taxon>Tieghemostelium</taxon>
    </lineage>
</organism>
<dbReference type="PROSITE" id="PS50294">
    <property type="entry name" value="WD_REPEATS_REGION"/>
    <property type="match status" value="6"/>
</dbReference>
<dbReference type="SMART" id="SM00320">
    <property type="entry name" value="WD40"/>
    <property type="match status" value="7"/>
</dbReference>